<name>C9Z0A0_STRSW</name>
<feature type="domain" description="Aldehyde dehydrogenase" evidence="4">
    <location>
        <begin position="33"/>
        <end position="491"/>
    </location>
</feature>
<dbReference type="FunFam" id="3.40.605.10:FF:000007">
    <property type="entry name" value="NAD/NADP-dependent betaine aldehyde dehydrogenase"/>
    <property type="match status" value="1"/>
</dbReference>
<dbReference type="InterPro" id="IPR016161">
    <property type="entry name" value="Ald_DH/histidinol_DH"/>
</dbReference>
<dbReference type="STRING" id="680198.SCAB_8501"/>
<sequence length="502" mass="52040">MLDHVPSSLRTRGSSIMALTRDLLIGGKDVPAASGRTAEDLDPFTGEVYATVAAAGPEDVTRAVDAADAAFEQWAALAPFARRAILHKAADLLEGRGEQIADIMAREVGGTRPWAYFNVALAANMLREAAAAVTAPRGEVLATQKEGALSLAVREPLGVVAAFAPWNAPVILGVRAVAAPLAAGNTVVVKPSEDAPIACGLLVADVLREAGLPDGVLNVVTNAPEDAAEIAEALISDARVRAVNFTGSTGVGRIIGEHAARHLKPAVLELGGKNSVIVLEDADVDYAVDAVTFSVFMNAGQICMCGDRILVHESLAEEFTRKFTAKVATLQAGDPGHPHTVVGPLVSAAAAGRIAALVEDAVAKGATVLAGGGRPEGAVHPATVLSDVSQDADLYHQESFGPLCVLQTFTDDEEAVAAANDTDNGLSCGIITESATHGLAVARRIRTGIVHVNDQSVADEPMVPFGGVKASGYGRFGGRWGIEAFSNTRWVTIATQHSHFPF</sequence>
<evidence type="ECO:0000313" key="5">
    <source>
        <dbReference type="EMBL" id="CBG68033.1"/>
    </source>
</evidence>
<dbReference type="InterPro" id="IPR016163">
    <property type="entry name" value="Ald_DH_C"/>
</dbReference>
<dbReference type="KEGG" id="scb:SCAB_8501"/>
<dbReference type="InterPro" id="IPR016162">
    <property type="entry name" value="Ald_DH_N"/>
</dbReference>
<dbReference type="eggNOG" id="COG1012">
    <property type="taxonomic scope" value="Bacteria"/>
</dbReference>
<dbReference type="PANTHER" id="PTHR42986:SF1">
    <property type="entry name" value="BENZALDEHYDE DEHYDROGENASE YFMT"/>
    <property type="match status" value="1"/>
</dbReference>
<protein>
    <submittedName>
        <fullName evidence="5">Aldehyde dehydrogenase family protein</fullName>
    </submittedName>
</protein>
<evidence type="ECO:0000256" key="1">
    <source>
        <dbReference type="ARBA" id="ARBA00009986"/>
    </source>
</evidence>
<proteinExistence type="inferred from homology"/>
<dbReference type="Proteomes" id="UP000001444">
    <property type="component" value="Chromosome"/>
</dbReference>
<dbReference type="PANTHER" id="PTHR42986">
    <property type="entry name" value="BENZALDEHYDE DEHYDROGENASE YFMT"/>
    <property type="match status" value="1"/>
</dbReference>
<dbReference type="InterPro" id="IPR016160">
    <property type="entry name" value="Ald_DH_CS_CYS"/>
</dbReference>
<dbReference type="Pfam" id="PF00171">
    <property type="entry name" value="Aldedh"/>
    <property type="match status" value="1"/>
</dbReference>
<dbReference type="AlphaFoldDB" id="C9Z0A0"/>
<dbReference type="EMBL" id="FN554889">
    <property type="protein sequence ID" value="CBG68033.1"/>
    <property type="molecule type" value="Genomic_DNA"/>
</dbReference>
<dbReference type="HOGENOM" id="CLU_005391_1_0_11"/>
<accession>C9Z0A0</accession>
<keyword evidence="3" id="KW-0520">NAD</keyword>
<dbReference type="PROSITE" id="PS00070">
    <property type="entry name" value="ALDEHYDE_DEHYDR_CYS"/>
    <property type="match status" value="1"/>
</dbReference>
<dbReference type="SUPFAM" id="SSF53720">
    <property type="entry name" value="ALDH-like"/>
    <property type="match status" value="1"/>
</dbReference>
<keyword evidence="2" id="KW-0560">Oxidoreductase</keyword>
<comment type="similarity">
    <text evidence="1">Belongs to the aldehyde dehydrogenase family.</text>
</comment>
<keyword evidence="6" id="KW-1185">Reference proteome</keyword>
<dbReference type="InterPro" id="IPR015590">
    <property type="entry name" value="Aldehyde_DH_dom"/>
</dbReference>
<gene>
    <name evidence="5" type="ordered locus">SCAB_8501</name>
</gene>
<dbReference type="GO" id="GO:0016620">
    <property type="term" value="F:oxidoreductase activity, acting on the aldehyde or oxo group of donors, NAD or NADP as acceptor"/>
    <property type="evidence" value="ECO:0007669"/>
    <property type="project" value="InterPro"/>
</dbReference>
<reference evidence="5 6" key="1">
    <citation type="journal article" date="2010" name="Mol. Plant Microbe Interact.">
        <title>Streptomyces scabies 87-22 contains a coronafacic acid-like biosynthetic cluster that contributes to plant-microbe interactions.</title>
        <authorList>
            <person name="Bignell D.R."/>
            <person name="Seipke R.F."/>
            <person name="Huguet-Tapia J.C."/>
            <person name="Chambers A.H."/>
            <person name="Parry R.J."/>
            <person name="Loria R."/>
        </authorList>
    </citation>
    <scope>NUCLEOTIDE SEQUENCE [LARGE SCALE GENOMIC DNA]</scope>
    <source>
        <strain evidence="5 6">87.22</strain>
    </source>
</reference>
<evidence type="ECO:0000256" key="3">
    <source>
        <dbReference type="ARBA" id="ARBA00023027"/>
    </source>
</evidence>
<dbReference type="Gene3D" id="3.40.309.10">
    <property type="entry name" value="Aldehyde Dehydrogenase, Chain A, domain 2"/>
    <property type="match status" value="1"/>
</dbReference>
<evidence type="ECO:0000256" key="2">
    <source>
        <dbReference type="ARBA" id="ARBA00023002"/>
    </source>
</evidence>
<evidence type="ECO:0000259" key="4">
    <source>
        <dbReference type="Pfam" id="PF00171"/>
    </source>
</evidence>
<evidence type="ECO:0000313" key="6">
    <source>
        <dbReference type="Proteomes" id="UP000001444"/>
    </source>
</evidence>
<dbReference type="Gene3D" id="3.40.605.10">
    <property type="entry name" value="Aldehyde Dehydrogenase, Chain A, domain 1"/>
    <property type="match status" value="1"/>
</dbReference>
<organism evidence="5 6">
    <name type="scientific">Streptomyces scabiei (strain 87.22)</name>
    <dbReference type="NCBI Taxonomy" id="680198"/>
    <lineage>
        <taxon>Bacteria</taxon>
        <taxon>Bacillati</taxon>
        <taxon>Actinomycetota</taxon>
        <taxon>Actinomycetes</taxon>
        <taxon>Kitasatosporales</taxon>
        <taxon>Streptomycetaceae</taxon>
        <taxon>Streptomyces</taxon>
    </lineage>
</organism>